<evidence type="ECO:0000313" key="1">
    <source>
        <dbReference type="EMBL" id="RYB94884.1"/>
    </source>
</evidence>
<proteinExistence type="predicted"/>
<comment type="caution">
    <text evidence="1">The sequence shown here is derived from an EMBL/GenBank/DDBJ whole genome shotgun (WGS) entry which is preliminary data.</text>
</comment>
<protein>
    <submittedName>
        <fullName evidence="1">Uncharacterized protein</fullName>
    </submittedName>
</protein>
<organism evidence="1 2">
    <name type="scientific">Nocardioides oleivorans</name>
    <dbReference type="NCBI Taxonomy" id="273676"/>
    <lineage>
        <taxon>Bacteria</taxon>
        <taxon>Bacillati</taxon>
        <taxon>Actinomycetota</taxon>
        <taxon>Actinomycetes</taxon>
        <taxon>Propionibacteriales</taxon>
        <taxon>Nocardioidaceae</taxon>
        <taxon>Nocardioides</taxon>
    </lineage>
</organism>
<dbReference type="Proteomes" id="UP000294071">
    <property type="component" value="Unassembled WGS sequence"/>
</dbReference>
<dbReference type="AlphaFoldDB" id="A0A4Q2S392"/>
<keyword evidence="2" id="KW-1185">Reference proteome</keyword>
<gene>
    <name evidence="1" type="ORF">EUA93_11305</name>
</gene>
<dbReference type="EMBL" id="SDWT01000001">
    <property type="protein sequence ID" value="RYB94884.1"/>
    <property type="molecule type" value="Genomic_DNA"/>
</dbReference>
<evidence type="ECO:0000313" key="2">
    <source>
        <dbReference type="Proteomes" id="UP000294071"/>
    </source>
</evidence>
<dbReference type="OrthoDB" id="3746642at2"/>
<dbReference type="RefSeq" id="WP_129400229.1">
    <property type="nucleotide sequence ID" value="NZ_SDWT01000001.1"/>
</dbReference>
<accession>A0A4Q2S392</accession>
<reference evidence="1 2" key="1">
    <citation type="submission" date="2019-01" db="EMBL/GenBank/DDBJ databases">
        <title>Novel species of Nocardioides.</title>
        <authorList>
            <person name="Liu Q."/>
            <person name="Xin Y.-H."/>
        </authorList>
    </citation>
    <scope>NUCLEOTIDE SEQUENCE [LARGE SCALE GENOMIC DNA]</scope>
    <source>
        <strain evidence="1 2">CGMCC 4.6882</strain>
    </source>
</reference>
<name>A0A4Q2S392_9ACTN</name>
<sequence>MEDEDYARGLFRILGAQPDPDLEPGRLGDDWIDRSDGFGTEVQVTSVEVVPGPYGAQLEVGFRLEVPPGLDVPEGGSVRFPLDEEWRVLCGFAEPEDYAPRIASRLVRAARDHVVAHIEPPRPGYEPPASDKQRAILLHVLGRVGTVEELGTDRFVVRRGADGHVEHEREVTVILTPEQWEQVLRRHGPVRHGGFDHYEETFASAPEEERFWVFWEGDLVSSTREELPPATTPWPPLREVRQRLAEARASGTTYGWFAYEPLRDEELPG</sequence>